<accession>A0A5A7RK82</accession>
<name>A0A5A7RK82_STRAF</name>
<dbReference type="AlphaFoldDB" id="A0A5A7RK82"/>
<dbReference type="Proteomes" id="UP000325081">
    <property type="component" value="Unassembled WGS sequence"/>
</dbReference>
<dbReference type="GO" id="GO:0003743">
    <property type="term" value="F:translation initiation factor activity"/>
    <property type="evidence" value="ECO:0007669"/>
    <property type="project" value="UniProtKB-KW"/>
</dbReference>
<organism evidence="1 2">
    <name type="scientific">Striga asiatica</name>
    <name type="common">Asiatic witchweed</name>
    <name type="synonym">Buchnera asiatica</name>
    <dbReference type="NCBI Taxonomy" id="4170"/>
    <lineage>
        <taxon>Eukaryota</taxon>
        <taxon>Viridiplantae</taxon>
        <taxon>Streptophyta</taxon>
        <taxon>Embryophyta</taxon>
        <taxon>Tracheophyta</taxon>
        <taxon>Spermatophyta</taxon>
        <taxon>Magnoliopsida</taxon>
        <taxon>eudicotyledons</taxon>
        <taxon>Gunneridae</taxon>
        <taxon>Pentapetalae</taxon>
        <taxon>asterids</taxon>
        <taxon>lamiids</taxon>
        <taxon>Lamiales</taxon>
        <taxon>Orobanchaceae</taxon>
        <taxon>Buchnereae</taxon>
        <taxon>Striga</taxon>
    </lineage>
</organism>
<gene>
    <name evidence="1" type="ORF">STAS_35491</name>
</gene>
<reference evidence="2" key="1">
    <citation type="journal article" date="2019" name="Curr. Biol.">
        <title>Genome Sequence of Striga asiatica Provides Insight into the Evolution of Plant Parasitism.</title>
        <authorList>
            <person name="Yoshida S."/>
            <person name="Kim S."/>
            <person name="Wafula E.K."/>
            <person name="Tanskanen J."/>
            <person name="Kim Y.M."/>
            <person name="Honaas L."/>
            <person name="Yang Z."/>
            <person name="Spallek T."/>
            <person name="Conn C.E."/>
            <person name="Ichihashi Y."/>
            <person name="Cheong K."/>
            <person name="Cui S."/>
            <person name="Der J.P."/>
            <person name="Gundlach H."/>
            <person name="Jiao Y."/>
            <person name="Hori C."/>
            <person name="Ishida J.K."/>
            <person name="Kasahara H."/>
            <person name="Kiba T."/>
            <person name="Kim M.S."/>
            <person name="Koo N."/>
            <person name="Laohavisit A."/>
            <person name="Lee Y.H."/>
            <person name="Lumba S."/>
            <person name="McCourt P."/>
            <person name="Mortimer J.C."/>
            <person name="Mutuku J.M."/>
            <person name="Nomura T."/>
            <person name="Sasaki-Sekimoto Y."/>
            <person name="Seto Y."/>
            <person name="Wang Y."/>
            <person name="Wakatake T."/>
            <person name="Sakakibara H."/>
            <person name="Demura T."/>
            <person name="Yamaguchi S."/>
            <person name="Yoneyama K."/>
            <person name="Manabe R.I."/>
            <person name="Nelson D.C."/>
            <person name="Schulman A.H."/>
            <person name="Timko M.P."/>
            <person name="dePamphilis C.W."/>
            <person name="Choi D."/>
            <person name="Shirasu K."/>
        </authorList>
    </citation>
    <scope>NUCLEOTIDE SEQUENCE [LARGE SCALE GENOMIC DNA]</scope>
    <source>
        <strain evidence="2">cv. UVA1</strain>
    </source>
</reference>
<sequence length="272" mass="30359">MEKVLADFHGCWMCGLSVRLGLRAPELKGKNLEADCFVGVYQEKCRCLENDGEKMGREIEKPKGETLKANKSVDSLKSMKMESDKAAELYKSRLENLSPRISRIEEDIADMLTVKVGDLAGLSHNLGSFIVEGDGGNLNFLDCWGKCDIFGNGSTPEDAEAVVLSRGSTRLRIIVECRRKRKHSFNSLQCNDLLAVYLSSLSYLKSLGISIRITCMDFYSGSAKLYRAYGVVEDVEDESFAVMMASAPTPGQWRSDGKLVRRNATNARWWWG</sequence>
<keyword evidence="2" id="KW-1185">Reference proteome</keyword>
<keyword evidence="1" id="KW-0396">Initiation factor</keyword>
<keyword evidence="1" id="KW-0648">Protein biosynthesis</keyword>
<comment type="caution">
    <text evidence="1">The sequence shown here is derived from an EMBL/GenBank/DDBJ whole genome shotgun (WGS) entry which is preliminary data.</text>
</comment>
<proteinExistence type="predicted"/>
<evidence type="ECO:0000313" key="2">
    <source>
        <dbReference type="Proteomes" id="UP000325081"/>
    </source>
</evidence>
<dbReference type="EMBL" id="BKCP01013514">
    <property type="protein sequence ID" value="GER57667.1"/>
    <property type="molecule type" value="Genomic_DNA"/>
</dbReference>
<evidence type="ECO:0000313" key="1">
    <source>
        <dbReference type="EMBL" id="GER57667.1"/>
    </source>
</evidence>
<protein>
    <submittedName>
        <fullName evidence="1">Translation initiation factor IF-2</fullName>
    </submittedName>
</protein>